<dbReference type="PANTHER" id="PTHR28008">
    <property type="entry name" value="DOMAIN PROTEIN, PUTATIVE (AFU_ORTHOLOGUE AFUA_3G10980)-RELATED"/>
    <property type="match status" value="1"/>
</dbReference>
<keyword evidence="1" id="KW-0472">Membrane</keyword>
<evidence type="ECO:0000259" key="2">
    <source>
        <dbReference type="Pfam" id="PF04892"/>
    </source>
</evidence>
<evidence type="ECO:0000256" key="1">
    <source>
        <dbReference type="SAM" id="Phobius"/>
    </source>
</evidence>
<feature type="domain" description="VanZ-like" evidence="2">
    <location>
        <begin position="47"/>
        <end position="117"/>
    </location>
</feature>
<protein>
    <recommendedName>
        <fullName evidence="2">VanZ-like domain-containing protein</fullName>
    </recommendedName>
</protein>
<name>A0A3B0VXN2_9ZZZZ</name>
<dbReference type="NCBIfam" id="NF037970">
    <property type="entry name" value="vanZ_1"/>
    <property type="match status" value="1"/>
</dbReference>
<reference evidence="3" key="1">
    <citation type="submission" date="2018-06" db="EMBL/GenBank/DDBJ databases">
        <authorList>
            <person name="Zhirakovskaya E."/>
        </authorList>
    </citation>
    <scope>NUCLEOTIDE SEQUENCE</scope>
</reference>
<feature type="transmembrane region" description="Helical" evidence="1">
    <location>
        <begin position="50"/>
        <end position="68"/>
    </location>
</feature>
<sequence>MNNYSNKIGAGLISSGVLRSIGWLMVVGVIVLSLIQLPATPEAIPGSDKLLHLVSYFLLSYWFFHTYFKHKITIISGFMLLGFCLEILQSLTPYRFLEWLDMLMNATGVLLACVVFWQLKENLIYSLFSGCLKGPTVGP</sequence>
<feature type="transmembrane region" description="Helical" evidence="1">
    <location>
        <begin position="74"/>
        <end position="92"/>
    </location>
</feature>
<dbReference type="AlphaFoldDB" id="A0A3B0VXN2"/>
<evidence type="ECO:0000313" key="3">
    <source>
        <dbReference type="EMBL" id="VAW43902.1"/>
    </source>
</evidence>
<gene>
    <name evidence="3" type="ORF">MNBD_GAMMA02-797</name>
</gene>
<organism evidence="3">
    <name type="scientific">hydrothermal vent metagenome</name>
    <dbReference type="NCBI Taxonomy" id="652676"/>
    <lineage>
        <taxon>unclassified sequences</taxon>
        <taxon>metagenomes</taxon>
        <taxon>ecological metagenomes</taxon>
    </lineage>
</organism>
<accession>A0A3B0VXN2</accession>
<dbReference type="InterPro" id="IPR006976">
    <property type="entry name" value="VanZ-like"/>
</dbReference>
<keyword evidence="1" id="KW-1133">Transmembrane helix</keyword>
<proteinExistence type="predicted"/>
<dbReference type="Pfam" id="PF04892">
    <property type="entry name" value="VanZ"/>
    <property type="match status" value="1"/>
</dbReference>
<dbReference type="EMBL" id="UOFA01000045">
    <property type="protein sequence ID" value="VAW43902.1"/>
    <property type="molecule type" value="Genomic_DNA"/>
</dbReference>
<dbReference type="PANTHER" id="PTHR28008:SF1">
    <property type="entry name" value="DOMAIN PROTEIN, PUTATIVE (AFU_ORTHOLOGUE AFUA_3G10980)-RELATED"/>
    <property type="match status" value="1"/>
</dbReference>
<keyword evidence="1" id="KW-0812">Transmembrane</keyword>
<feature type="transmembrane region" description="Helical" evidence="1">
    <location>
        <begin position="99"/>
        <end position="119"/>
    </location>
</feature>
<feature type="transmembrane region" description="Helical" evidence="1">
    <location>
        <begin position="20"/>
        <end position="38"/>
    </location>
</feature>